<evidence type="ECO:0000256" key="12">
    <source>
        <dbReference type="ARBA" id="ARBA00045940"/>
    </source>
</evidence>
<evidence type="ECO:0000256" key="1">
    <source>
        <dbReference type="ARBA" id="ARBA00000900"/>
    </source>
</evidence>
<sequence length="126" mass="14546">MADYFSEMGWRELADELNSLNGEKLPPPASKASVEALIDEKITQDGHQCPVCLKDFLTGDVVKIMPCKHKFHPECLLPWLSKTNSCPLCRYELPTDDEDYEAWKKEKKRAKERETDIENLHNSMFS</sequence>
<feature type="domain" description="RING-type" evidence="14">
    <location>
        <begin position="49"/>
        <end position="90"/>
    </location>
</feature>
<evidence type="ECO:0000256" key="11">
    <source>
        <dbReference type="ARBA" id="ARBA00041674"/>
    </source>
</evidence>
<keyword evidence="6 13" id="KW-0863">Zinc-finger</keyword>
<dbReference type="OrthoDB" id="21204at2759"/>
<dbReference type="EMBL" id="JAACXV010014301">
    <property type="protein sequence ID" value="KAF7268797.1"/>
    <property type="molecule type" value="Genomic_DNA"/>
</dbReference>
<evidence type="ECO:0000256" key="4">
    <source>
        <dbReference type="ARBA" id="ARBA00022679"/>
    </source>
</evidence>
<keyword evidence="8" id="KW-0862">Zinc</keyword>
<evidence type="ECO:0000256" key="5">
    <source>
        <dbReference type="ARBA" id="ARBA00022723"/>
    </source>
</evidence>
<dbReference type="CDD" id="cd16669">
    <property type="entry name" value="RING-H2_RNF181"/>
    <property type="match status" value="1"/>
</dbReference>
<comment type="catalytic activity">
    <reaction evidence="1">
        <text>S-ubiquitinyl-[E2 ubiquitin-conjugating enzyme]-L-cysteine + [acceptor protein]-L-lysine = [E2 ubiquitin-conjugating enzyme]-L-cysteine + N(6)-ubiquitinyl-[acceptor protein]-L-lysine.</text>
        <dbReference type="EC" id="2.3.2.27"/>
    </reaction>
</comment>
<dbReference type="InterPro" id="IPR001841">
    <property type="entry name" value="Znf_RING"/>
</dbReference>
<evidence type="ECO:0000256" key="7">
    <source>
        <dbReference type="ARBA" id="ARBA00022786"/>
    </source>
</evidence>
<dbReference type="EC" id="2.3.2.27" evidence="3"/>
<evidence type="ECO:0000256" key="8">
    <source>
        <dbReference type="ARBA" id="ARBA00022833"/>
    </source>
</evidence>
<evidence type="ECO:0000259" key="14">
    <source>
        <dbReference type="PROSITE" id="PS50089"/>
    </source>
</evidence>
<reference evidence="15" key="1">
    <citation type="submission" date="2020-08" db="EMBL/GenBank/DDBJ databases">
        <title>Genome sequencing and assembly of the red palm weevil Rhynchophorus ferrugineus.</title>
        <authorList>
            <person name="Dias G.B."/>
            <person name="Bergman C.M."/>
            <person name="Manee M."/>
        </authorList>
    </citation>
    <scope>NUCLEOTIDE SEQUENCE</scope>
    <source>
        <strain evidence="15">AA-2017</strain>
        <tissue evidence="15">Whole larva</tissue>
    </source>
</reference>
<dbReference type="PANTHER" id="PTHR15710">
    <property type="entry name" value="E3 UBIQUITIN-PROTEIN LIGASE PRAJA"/>
    <property type="match status" value="1"/>
</dbReference>
<keyword evidence="5" id="KW-0479">Metal-binding</keyword>
<keyword evidence="16" id="KW-1185">Reference proteome</keyword>
<comment type="function">
    <text evidence="12">E3 ubiquitin-protein ligase which accepts ubiquitin from an E2 ubiquitin-conjugating enzyme in the form of a thioester and then directly transfers the ubiquitin to targeted substrates. Catalyzes monoubiquitination of 26S proteasome subunit PSMC2/RPT1.</text>
</comment>
<dbReference type="Proteomes" id="UP000625711">
    <property type="component" value="Unassembled WGS sequence"/>
</dbReference>
<accession>A0A834I7Y5</accession>
<dbReference type="PANTHER" id="PTHR15710:SF160">
    <property type="entry name" value="E3 UBIQUITIN-PROTEIN LIGASE RNF181"/>
    <property type="match status" value="1"/>
</dbReference>
<protein>
    <recommendedName>
        <fullName evidence="10">E3 ubiquitin-protein ligase RNF181</fullName>
        <ecNumber evidence="3">2.3.2.27</ecNumber>
    </recommendedName>
    <alternativeName>
        <fullName evidence="11">RING finger protein 181</fullName>
    </alternativeName>
</protein>
<evidence type="ECO:0000256" key="13">
    <source>
        <dbReference type="PROSITE-ProRule" id="PRU00175"/>
    </source>
</evidence>
<evidence type="ECO:0000313" key="16">
    <source>
        <dbReference type="Proteomes" id="UP000625711"/>
    </source>
</evidence>
<keyword evidence="7" id="KW-0833">Ubl conjugation pathway</keyword>
<comment type="caution">
    <text evidence="15">The sequence shown here is derived from an EMBL/GenBank/DDBJ whole genome shotgun (WGS) entry which is preliminary data.</text>
</comment>
<dbReference type="InterPro" id="IPR013083">
    <property type="entry name" value="Znf_RING/FYVE/PHD"/>
</dbReference>
<evidence type="ECO:0000256" key="6">
    <source>
        <dbReference type="ARBA" id="ARBA00022771"/>
    </source>
</evidence>
<dbReference type="GO" id="GO:0061630">
    <property type="term" value="F:ubiquitin protein ligase activity"/>
    <property type="evidence" value="ECO:0007669"/>
    <property type="project" value="UniProtKB-EC"/>
</dbReference>
<comment type="similarity">
    <text evidence="9">Belongs to the RNF181 family.</text>
</comment>
<proteinExistence type="inferred from homology"/>
<dbReference type="GO" id="GO:0005737">
    <property type="term" value="C:cytoplasm"/>
    <property type="evidence" value="ECO:0007669"/>
    <property type="project" value="TreeGrafter"/>
</dbReference>
<organism evidence="15 16">
    <name type="scientific">Rhynchophorus ferrugineus</name>
    <name type="common">Red palm weevil</name>
    <name type="synonym">Curculio ferrugineus</name>
    <dbReference type="NCBI Taxonomy" id="354439"/>
    <lineage>
        <taxon>Eukaryota</taxon>
        <taxon>Metazoa</taxon>
        <taxon>Ecdysozoa</taxon>
        <taxon>Arthropoda</taxon>
        <taxon>Hexapoda</taxon>
        <taxon>Insecta</taxon>
        <taxon>Pterygota</taxon>
        <taxon>Neoptera</taxon>
        <taxon>Endopterygota</taxon>
        <taxon>Coleoptera</taxon>
        <taxon>Polyphaga</taxon>
        <taxon>Cucujiformia</taxon>
        <taxon>Curculionidae</taxon>
        <taxon>Dryophthorinae</taxon>
        <taxon>Rhynchophorus</taxon>
    </lineage>
</organism>
<dbReference type="AlphaFoldDB" id="A0A834I7Y5"/>
<keyword evidence="4" id="KW-0808">Transferase</keyword>
<evidence type="ECO:0000256" key="10">
    <source>
        <dbReference type="ARBA" id="ARBA00039317"/>
    </source>
</evidence>
<dbReference type="FunFam" id="3.30.40.10:FF:000127">
    <property type="entry name" value="E3 ubiquitin-protein ligase RNF181"/>
    <property type="match status" value="1"/>
</dbReference>
<dbReference type="Pfam" id="PF13639">
    <property type="entry name" value="zf-RING_2"/>
    <property type="match status" value="1"/>
</dbReference>
<evidence type="ECO:0000256" key="3">
    <source>
        <dbReference type="ARBA" id="ARBA00012483"/>
    </source>
</evidence>
<dbReference type="SUPFAM" id="SSF57850">
    <property type="entry name" value="RING/U-box"/>
    <property type="match status" value="1"/>
</dbReference>
<name>A0A834I7Y5_RHYFE</name>
<comment type="pathway">
    <text evidence="2">Protein modification; protein ubiquitination.</text>
</comment>
<dbReference type="Gene3D" id="3.30.40.10">
    <property type="entry name" value="Zinc/RING finger domain, C3HC4 (zinc finger)"/>
    <property type="match status" value="1"/>
</dbReference>
<dbReference type="GO" id="GO:0008270">
    <property type="term" value="F:zinc ion binding"/>
    <property type="evidence" value="ECO:0007669"/>
    <property type="project" value="UniProtKB-KW"/>
</dbReference>
<evidence type="ECO:0000256" key="2">
    <source>
        <dbReference type="ARBA" id="ARBA00004906"/>
    </source>
</evidence>
<gene>
    <name evidence="15" type="ORF">GWI33_018146</name>
</gene>
<dbReference type="PROSITE" id="PS50089">
    <property type="entry name" value="ZF_RING_2"/>
    <property type="match status" value="1"/>
</dbReference>
<evidence type="ECO:0000313" key="15">
    <source>
        <dbReference type="EMBL" id="KAF7268797.1"/>
    </source>
</evidence>
<dbReference type="GO" id="GO:0016567">
    <property type="term" value="P:protein ubiquitination"/>
    <property type="evidence" value="ECO:0007669"/>
    <property type="project" value="TreeGrafter"/>
</dbReference>
<evidence type="ECO:0000256" key="9">
    <source>
        <dbReference type="ARBA" id="ARBA00038197"/>
    </source>
</evidence>
<dbReference type="SMART" id="SM00184">
    <property type="entry name" value="RING"/>
    <property type="match status" value="1"/>
</dbReference>